<keyword evidence="1" id="KW-0547">Nucleotide-binding</keyword>
<evidence type="ECO:0000256" key="3">
    <source>
        <dbReference type="SAM" id="Coils"/>
    </source>
</evidence>
<proteinExistence type="predicted"/>
<feature type="region of interest" description="Disordered" evidence="4">
    <location>
        <begin position="265"/>
        <end position="303"/>
    </location>
</feature>
<gene>
    <name evidence="6 7" type="primary">LOC109073858</name>
</gene>
<dbReference type="PANTHER" id="PTHR10903:SF188">
    <property type="entry name" value="GTPASE IMAP FAMILY MEMBER 2-LIKE-RELATED"/>
    <property type="match status" value="1"/>
</dbReference>
<dbReference type="PANTHER" id="PTHR10903">
    <property type="entry name" value="GTPASE, IMAP FAMILY MEMBER-RELATED"/>
    <property type="match status" value="1"/>
</dbReference>
<feature type="compositionally biased region" description="Polar residues" evidence="4">
    <location>
        <begin position="269"/>
        <end position="288"/>
    </location>
</feature>
<evidence type="ECO:0000259" key="5">
    <source>
        <dbReference type="PROSITE" id="PS51720"/>
    </source>
</evidence>
<dbReference type="Pfam" id="PF04548">
    <property type="entry name" value="AIG1"/>
    <property type="match status" value="2"/>
</dbReference>
<evidence type="ECO:0000256" key="1">
    <source>
        <dbReference type="ARBA" id="ARBA00022741"/>
    </source>
</evidence>
<reference evidence="6 7" key="1">
    <citation type="submission" date="2025-04" db="UniProtKB">
        <authorList>
            <consortium name="RefSeq"/>
        </authorList>
    </citation>
    <scope>IDENTIFICATION</scope>
    <source>
        <tissue evidence="6 7">Muscle</tissue>
    </source>
</reference>
<dbReference type="GO" id="GO:0005525">
    <property type="term" value="F:GTP binding"/>
    <property type="evidence" value="ECO:0007669"/>
    <property type="project" value="UniProtKB-KW"/>
</dbReference>
<evidence type="ECO:0000256" key="2">
    <source>
        <dbReference type="ARBA" id="ARBA00023134"/>
    </source>
</evidence>
<evidence type="ECO:0000313" key="6">
    <source>
        <dbReference type="RefSeq" id="XP_042577194.1"/>
    </source>
</evidence>
<dbReference type="RefSeq" id="XP_042577195.1">
    <property type="nucleotide sequence ID" value="XM_042721261.1"/>
</dbReference>
<dbReference type="AlphaFoldDB" id="A0A9Q9ZXD7"/>
<protein>
    <submittedName>
        <fullName evidence="6 7">GTPase IMAP family member 8-like isoform X1</fullName>
    </submittedName>
</protein>
<dbReference type="InterPro" id="IPR045058">
    <property type="entry name" value="GIMA/IAN/Toc"/>
</dbReference>
<evidence type="ECO:0000313" key="7">
    <source>
        <dbReference type="RefSeq" id="XP_042577195.1"/>
    </source>
</evidence>
<accession>A0A9Q9ZXD7</accession>
<dbReference type="OrthoDB" id="8910125at2759"/>
<name>A0A9Q9ZXD7_CYPCA</name>
<dbReference type="RefSeq" id="XP_042577194.1">
    <property type="nucleotide sequence ID" value="XM_042721260.1"/>
</dbReference>
<dbReference type="KEGG" id="ccar:109073858"/>
<dbReference type="PROSITE" id="PS51720">
    <property type="entry name" value="G_AIG1"/>
    <property type="match status" value="1"/>
</dbReference>
<dbReference type="Proteomes" id="UP001155660">
    <property type="component" value="Chromosome B3"/>
</dbReference>
<dbReference type="GeneID" id="109073858"/>
<organism evidence="7">
    <name type="scientific">Cyprinus carpio</name>
    <name type="common">Common carp</name>
    <dbReference type="NCBI Taxonomy" id="7962"/>
    <lineage>
        <taxon>Eukaryota</taxon>
        <taxon>Metazoa</taxon>
        <taxon>Chordata</taxon>
        <taxon>Craniata</taxon>
        <taxon>Vertebrata</taxon>
        <taxon>Euteleostomi</taxon>
        <taxon>Actinopterygii</taxon>
        <taxon>Neopterygii</taxon>
        <taxon>Teleostei</taxon>
        <taxon>Ostariophysi</taxon>
        <taxon>Cypriniformes</taxon>
        <taxon>Cyprinidae</taxon>
        <taxon>Cyprininae</taxon>
        <taxon>Cyprinus</taxon>
    </lineage>
</organism>
<keyword evidence="3" id="KW-0175">Coiled coil</keyword>
<dbReference type="InterPro" id="IPR006703">
    <property type="entry name" value="G_AIG1"/>
</dbReference>
<feature type="coiled-coil region" evidence="3">
    <location>
        <begin position="156"/>
        <end position="217"/>
    </location>
</feature>
<keyword evidence="2" id="KW-0342">GTP-binding</keyword>
<sequence length="326" mass="36114">MWAAAVLTRTVHAASCTHSLCVYVLYWTSIPTYTEMSVVSFSPDDPVIRILLMGRCGSGKSSSGNTILGENLFKEHEAEVCEGQTQIGGKQVVVIDCPDLLDPDLNKEQLVSGCSAGLSSVLITVPLLEPVQNEKEILDYVKCSFGPEVQKYIMILFTHKDDLEDLNQTIDEHLQNHADFQQLVTACGGKFHCFNNKKKFEGQVQELLQKIEGTMEENGGEFKQMRKRHSMASIVNFSGESPAEDPDEIHVIPKRKDQIRPVLLGETGSGKSATGNRNLFESSAVSNSETKRSSSETSVRMGKEISLIHTPGFIKDWHETHSRELG</sequence>
<feature type="domain" description="AIG1-type G" evidence="5">
    <location>
        <begin position="45"/>
        <end position="232"/>
    </location>
</feature>
<evidence type="ECO:0000256" key="4">
    <source>
        <dbReference type="SAM" id="MobiDB-lite"/>
    </source>
</evidence>